<dbReference type="GO" id="GO:0000287">
    <property type="term" value="F:magnesium ion binding"/>
    <property type="evidence" value="ECO:0007669"/>
    <property type="project" value="TreeGrafter"/>
</dbReference>
<dbReference type="VEuPathDB" id="FungiDB:TSTA_000610"/>
<evidence type="ECO:0000256" key="1">
    <source>
        <dbReference type="ARBA" id="ARBA00006333"/>
    </source>
</evidence>
<reference evidence="3" key="1">
    <citation type="journal article" date="2015" name="Genome Announc.">
        <title>Genome sequence of the AIDS-associated pathogen Penicillium marneffei (ATCC18224) and its near taxonomic relative Talaromyces stipitatus (ATCC10500).</title>
        <authorList>
            <person name="Nierman W.C."/>
            <person name="Fedorova-Abrams N.D."/>
            <person name="Andrianopoulos A."/>
        </authorList>
    </citation>
    <scope>NUCLEOTIDE SEQUENCE [LARGE SCALE GENOMIC DNA]</scope>
    <source>
        <strain evidence="3">ATCC 10500 / CBS 375.48 / QM 6759 / NRRL 1006</strain>
    </source>
</reference>
<dbReference type="GeneID" id="8108684"/>
<dbReference type="eggNOG" id="ENOG502QQN6">
    <property type="taxonomic scope" value="Eukaryota"/>
</dbReference>
<protein>
    <submittedName>
        <fullName evidence="2">Terpene synthase family protein</fullName>
    </submittedName>
</protein>
<organism evidence="2 3">
    <name type="scientific">Talaromyces stipitatus (strain ATCC 10500 / CBS 375.48 / QM 6759 / NRRL 1006)</name>
    <name type="common">Penicillium stipitatum</name>
    <dbReference type="NCBI Taxonomy" id="441959"/>
    <lineage>
        <taxon>Eukaryota</taxon>
        <taxon>Fungi</taxon>
        <taxon>Dikarya</taxon>
        <taxon>Ascomycota</taxon>
        <taxon>Pezizomycotina</taxon>
        <taxon>Eurotiomycetes</taxon>
        <taxon>Eurotiomycetidae</taxon>
        <taxon>Eurotiales</taxon>
        <taxon>Trichocomaceae</taxon>
        <taxon>Talaromyces</taxon>
        <taxon>Talaromyces sect. Talaromyces</taxon>
    </lineage>
</organism>
<evidence type="ECO:0000313" key="2">
    <source>
        <dbReference type="EMBL" id="EED11984.1"/>
    </source>
</evidence>
<evidence type="ECO:0000313" key="3">
    <source>
        <dbReference type="Proteomes" id="UP000001745"/>
    </source>
</evidence>
<dbReference type="OMA" id="PFTWTAC"/>
<dbReference type="EMBL" id="EQ962660">
    <property type="protein sequence ID" value="EED11984.1"/>
    <property type="molecule type" value="Genomic_DNA"/>
</dbReference>
<sequence>MEPYSNQSLLQSRVSSLLQKCVDGCSNFRRWGSLSCSVYDTAWVSMIFRDVVNGQPKWLFPASFGYLLLNQSTGGGWCSETTSEIDAILNTSAALLALKTHQQYEDGGEGEIMVGDLHQRIQNATAFLQAKLETWDVEATDHVGSEILVSAHLRLLSEKGITFDFPGSESLKRLNKEKLKKFSPELLYGSEPITLIHSLEAFAGQIDFDKLSHRLNFGSMLASPSSTSAYLIYANSWNDSAEAYICSVVEHTQGGDSGAVPSVFPSTIFEITWVISTLLENGPPLDKIHMEQFGIITGFLKDQLHTHGEVIGFASGVIADADDTARIILTLNLAGINISPNQLIKTFKHIDHFQTYVGERNPSISTNCNVLDALLHTADPDVHIVEIALIIRFLYKLYSKGELNDKWNTSAMYVRMLLANPLSKLWRLRAMGSLPSLPEDCQQIAPLVLNDILFKTIHEQGHDGSWHNKCPEVTAYTLLALASISNTPLGLIPKEELQSSITKGRMYLEANKSLWDQGEAIWKEKVSYKSSLLSEAYCTAAVRALTFTWDTAGKEDCLDAINISSTRVKKFSKFYSCLPLFSEEPLWRLNTALFESYLWLPQLIASKLNIFPNVENPENDKYLEYIPQTWAICNAKNGNSLEPGFMWEMMMVSMLNFQVDRFIEAVIGQEHMINHVNAVKSIVHCLFDEEGVAEHDTDGQTVFQKSSFSTCERHNGTKLPTEKRATQDCAISTETQYDCDQIKLVFRRFITYILTRPAVLCSPKSLKCSLRRELKAFLLAQLTQAEESRMFCLQTDRTKAHPVCFSDAPTSYFQWVHSTASENTSCPYSYHFFNCLISYYKGYGKRGCHPDKVSGMKAAGAVLYGVRQRYLSEALCQHLATMCRQYNDYGSVLRDQVEGNLSSVNFSEFWEGLPDHKDGCESNEMTIKANLMWVAEYERKGCMRALERLDELGLDEQTKRMIKTFVDVTDLYGQIYVARDIGTRIKTD</sequence>
<dbReference type="Proteomes" id="UP000001745">
    <property type="component" value="Unassembled WGS sequence"/>
</dbReference>
<dbReference type="STRING" id="441959.B8MSU1"/>
<proteinExistence type="inferred from homology"/>
<dbReference type="InParanoid" id="B8MSU1"/>
<dbReference type="SUPFAM" id="SSF48239">
    <property type="entry name" value="Terpenoid cyclases/Protein prenyltransferases"/>
    <property type="match status" value="1"/>
</dbReference>
<dbReference type="HOGENOM" id="CLU_005861_0_0_1"/>
<name>B8MSU1_TALSN</name>
<dbReference type="PANTHER" id="PTHR31739">
    <property type="entry name" value="ENT-COPALYL DIPHOSPHATE SYNTHASE, CHLOROPLASTIC"/>
    <property type="match status" value="1"/>
</dbReference>
<dbReference type="GO" id="GO:0016102">
    <property type="term" value="P:diterpenoid biosynthetic process"/>
    <property type="evidence" value="ECO:0007669"/>
    <property type="project" value="TreeGrafter"/>
</dbReference>
<gene>
    <name evidence="2" type="ORF">TSTA_000610</name>
</gene>
<dbReference type="AlphaFoldDB" id="B8MSU1"/>
<accession>B8MSU1</accession>
<dbReference type="PANTHER" id="PTHR31739:SF25">
    <property type="entry name" value="(E,E)-GERANYLLINALOOL SYNTHASE"/>
    <property type="match status" value="1"/>
</dbReference>
<dbReference type="PhylomeDB" id="B8MSU1"/>
<dbReference type="RefSeq" id="XP_002487638.1">
    <property type="nucleotide sequence ID" value="XM_002487593.1"/>
</dbReference>
<dbReference type="Gene3D" id="1.50.10.160">
    <property type="match status" value="1"/>
</dbReference>
<comment type="similarity">
    <text evidence="1">Belongs to the terpene synthase family.</text>
</comment>
<dbReference type="InterPro" id="IPR008930">
    <property type="entry name" value="Terpenoid_cyclase/PrenylTrfase"/>
</dbReference>
<keyword evidence="3" id="KW-1185">Reference proteome</keyword>
<dbReference type="OrthoDB" id="2343925at2759"/>
<dbReference type="InterPro" id="IPR050148">
    <property type="entry name" value="Terpene_synthase-like"/>
</dbReference>
<dbReference type="GO" id="GO:0010333">
    <property type="term" value="F:terpene synthase activity"/>
    <property type="evidence" value="ECO:0007669"/>
    <property type="project" value="InterPro"/>
</dbReference>